<keyword evidence="5" id="KW-0029">Amino-acid transport</keyword>
<keyword evidence="6 9" id="KW-1133">Transmembrane helix</keyword>
<dbReference type="Proteomes" id="UP000274097">
    <property type="component" value="Unassembled WGS sequence"/>
</dbReference>
<dbReference type="AlphaFoldDB" id="A0A3A9JY53"/>
<feature type="transmembrane region" description="Helical" evidence="9">
    <location>
        <begin position="50"/>
        <end position="70"/>
    </location>
</feature>
<reference evidence="10 13" key="1">
    <citation type="submission" date="2018-09" db="EMBL/GenBank/DDBJ databases">
        <title>Roseomonas sp. nov., isolated from feces of Tibetan antelopes in the Qinghai-Tibet plateau, China.</title>
        <authorList>
            <person name="Tian Z."/>
        </authorList>
    </citation>
    <scope>NUCLEOTIDE SEQUENCE [LARGE SCALE GENOMIC DNA]</scope>
    <source>
        <strain evidence="11 12">Z23</strain>
        <strain evidence="10 13">Z24</strain>
    </source>
</reference>
<evidence type="ECO:0000256" key="2">
    <source>
        <dbReference type="ARBA" id="ARBA00022448"/>
    </source>
</evidence>
<dbReference type="EMBL" id="RFLX01000006">
    <property type="protein sequence ID" value="RMI24962.1"/>
    <property type="molecule type" value="Genomic_DNA"/>
</dbReference>
<feature type="transmembrane region" description="Helical" evidence="9">
    <location>
        <begin position="260"/>
        <end position="278"/>
    </location>
</feature>
<evidence type="ECO:0000256" key="4">
    <source>
        <dbReference type="ARBA" id="ARBA00022692"/>
    </source>
</evidence>
<evidence type="ECO:0000256" key="1">
    <source>
        <dbReference type="ARBA" id="ARBA00004651"/>
    </source>
</evidence>
<comment type="subcellular location">
    <subcellularLocation>
        <location evidence="1">Cell membrane</location>
        <topology evidence="1">Multi-pass membrane protein</topology>
    </subcellularLocation>
</comment>
<accession>A0A3A9JY53</accession>
<dbReference type="GO" id="GO:0006865">
    <property type="term" value="P:amino acid transport"/>
    <property type="evidence" value="ECO:0007669"/>
    <property type="project" value="UniProtKB-KW"/>
</dbReference>
<evidence type="ECO:0000256" key="9">
    <source>
        <dbReference type="SAM" id="Phobius"/>
    </source>
</evidence>
<dbReference type="InterPro" id="IPR001851">
    <property type="entry name" value="ABC_transp_permease"/>
</dbReference>
<evidence type="ECO:0000256" key="6">
    <source>
        <dbReference type="ARBA" id="ARBA00022989"/>
    </source>
</evidence>
<dbReference type="EMBL" id="RAQU01000010">
    <property type="protein sequence ID" value="RKK05748.1"/>
    <property type="molecule type" value="Genomic_DNA"/>
</dbReference>
<dbReference type="OrthoDB" id="8126477at2"/>
<comment type="caution">
    <text evidence="10">The sequence shown here is derived from an EMBL/GenBank/DDBJ whole genome shotgun (WGS) entry which is preliminary data.</text>
</comment>
<dbReference type="GO" id="GO:0022857">
    <property type="term" value="F:transmembrane transporter activity"/>
    <property type="evidence" value="ECO:0007669"/>
    <property type="project" value="InterPro"/>
</dbReference>
<feature type="transmembrane region" description="Helical" evidence="9">
    <location>
        <begin position="209"/>
        <end position="228"/>
    </location>
</feature>
<sequence length="311" mass="32606">MLAWLSDNGLLLGLAVLDGLASAASIFMVAVGLNLVFGVMRILNVAHGSLYAIGAYSAASLTLFLTSRGLPGWLCYPALVIAAALVGAILGPLIERVLLKRVQNQEPVLQLLVTFALFMILEDVQKLIWGVQPVSNDTPMRLLGTVDVPFGTDVIPYTAYQLYVLPGVALLTLVGLAWFMRRTLAGRVIVAVTTDREAATSQGIDAAKVTMLTFTFGAALAALGGALASPMTSMVPGVGASTIVLSFAVVATAGLGQIEGAAIAAVMIGLGRSIAVYLEPELEVVVPYLIMVLVLLVRPQGLFGVTETRRI</sequence>
<dbReference type="Proteomes" id="UP000278036">
    <property type="component" value="Unassembled WGS sequence"/>
</dbReference>
<dbReference type="GO" id="GO:0005886">
    <property type="term" value="C:plasma membrane"/>
    <property type="evidence" value="ECO:0007669"/>
    <property type="project" value="UniProtKB-SubCell"/>
</dbReference>
<dbReference type="InterPro" id="IPR052157">
    <property type="entry name" value="BCAA_transport_permease"/>
</dbReference>
<organism evidence="10 13">
    <name type="scientific">Teichococcus wenyumeiae</name>
    <dbReference type="NCBI Taxonomy" id="2478470"/>
    <lineage>
        <taxon>Bacteria</taxon>
        <taxon>Pseudomonadati</taxon>
        <taxon>Pseudomonadota</taxon>
        <taxon>Alphaproteobacteria</taxon>
        <taxon>Acetobacterales</taxon>
        <taxon>Roseomonadaceae</taxon>
        <taxon>Roseomonas</taxon>
    </lineage>
</organism>
<evidence type="ECO:0000256" key="5">
    <source>
        <dbReference type="ARBA" id="ARBA00022970"/>
    </source>
</evidence>
<keyword evidence="3" id="KW-1003">Cell membrane</keyword>
<feature type="transmembrane region" description="Helical" evidence="9">
    <location>
        <begin position="160"/>
        <end position="179"/>
    </location>
</feature>
<dbReference type="InParanoid" id="A0A3A9JY53"/>
<evidence type="ECO:0000256" key="7">
    <source>
        <dbReference type="ARBA" id="ARBA00023136"/>
    </source>
</evidence>
<evidence type="ECO:0000313" key="10">
    <source>
        <dbReference type="EMBL" id="RKK05748.1"/>
    </source>
</evidence>
<comment type="similarity">
    <text evidence="8">Belongs to the binding-protein-dependent transport system permease family. LivHM subfamily.</text>
</comment>
<feature type="transmembrane region" description="Helical" evidence="9">
    <location>
        <begin position="111"/>
        <end position="131"/>
    </location>
</feature>
<dbReference type="PANTHER" id="PTHR11795">
    <property type="entry name" value="BRANCHED-CHAIN AMINO ACID TRANSPORT SYSTEM PERMEASE PROTEIN LIVH"/>
    <property type="match status" value="1"/>
</dbReference>
<keyword evidence="2" id="KW-0813">Transport</keyword>
<name>A0A3A9JY53_9PROT</name>
<evidence type="ECO:0000256" key="8">
    <source>
        <dbReference type="ARBA" id="ARBA00037998"/>
    </source>
</evidence>
<evidence type="ECO:0000313" key="13">
    <source>
        <dbReference type="Proteomes" id="UP000278036"/>
    </source>
</evidence>
<keyword evidence="4 9" id="KW-0812">Transmembrane</keyword>
<protein>
    <submittedName>
        <fullName evidence="10">Branched-chain amino acid ABC transporter permease</fullName>
    </submittedName>
</protein>
<gene>
    <name evidence="10" type="ORF">D6Z83_02545</name>
    <name evidence="11" type="ORF">EBE87_10045</name>
</gene>
<keyword evidence="7 9" id="KW-0472">Membrane</keyword>
<dbReference type="PANTHER" id="PTHR11795:SF442">
    <property type="entry name" value="ABC TRANSPORTER ATP-BINDING PROTEIN"/>
    <property type="match status" value="1"/>
</dbReference>
<evidence type="ECO:0000313" key="11">
    <source>
        <dbReference type="EMBL" id="RMI24962.1"/>
    </source>
</evidence>
<evidence type="ECO:0000256" key="3">
    <source>
        <dbReference type="ARBA" id="ARBA00022475"/>
    </source>
</evidence>
<proteinExistence type="inferred from homology"/>
<dbReference type="Pfam" id="PF02653">
    <property type="entry name" value="BPD_transp_2"/>
    <property type="match status" value="1"/>
</dbReference>
<feature type="transmembrane region" description="Helical" evidence="9">
    <location>
        <begin position="20"/>
        <end position="43"/>
    </location>
</feature>
<evidence type="ECO:0000313" key="12">
    <source>
        <dbReference type="Proteomes" id="UP000274097"/>
    </source>
</evidence>
<dbReference type="CDD" id="cd06582">
    <property type="entry name" value="TM_PBP1_LivH_like"/>
    <property type="match status" value="1"/>
</dbReference>
<dbReference type="RefSeq" id="WP_120636767.1">
    <property type="nucleotide sequence ID" value="NZ_RAQU01000010.1"/>
</dbReference>
<keyword evidence="12" id="KW-1185">Reference proteome</keyword>
<feature type="transmembrane region" description="Helical" evidence="9">
    <location>
        <begin position="76"/>
        <end position="99"/>
    </location>
</feature>
<feature type="transmembrane region" description="Helical" evidence="9">
    <location>
        <begin position="284"/>
        <end position="305"/>
    </location>
</feature>